<reference evidence="7 8" key="1">
    <citation type="submission" date="2024-03" db="EMBL/GenBank/DDBJ databases">
        <title>Draft genome sequence of Klenkia sp. LSe6-5.</title>
        <authorList>
            <person name="Duangmal K."/>
            <person name="Chantavorakit T."/>
        </authorList>
    </citation>
    <scope>NUCLEOTIDE SEQUENCE [LARGE SCALE GENOMIC DNA]</scope>
    <source>
        <strain evidence="7 8">LSe6-5</strain>
    </source>
</reference>
<evidence type="ECO:0000256" key="4">
    <source>
        <dbReference type="ARBA" id="ARBA00022989"/>
    </source>
</evidence>
<evidence type="ECO:0000256" key="1">
    <source>
        <dbReference type="ARBA" id="ARBA00004651"/>
    </source>
</evidence>
<dbReference type="Proteomes" id="UP001361570">
    <property type="component" value="Unassembled WGS sequence"/>
</dbReference>
<evidence type="ECO:0000256" key="3">
    <source>
        <dbReference type="ARBA" id="ARBA00022692"/>
    </source>
</evidence>
<keyword evidence="8" id="KW-1185">Reference proteome</keyword>
<evidence type="ECO:0000256" key="5">
    <source>
        <dbReference type="ARBA" id="ARBA00023136"/>
    </source>
</evidence>
<keyword evidence="3 6" id="KW-0812">Transmembrane</keyword>
<feature type="transmembrane region" description="Helical" evidence="6">
    <location>
        <begin position="63"/>
        <end position="83"/>
    </location>
</feature>
<keyword evidence="5 6" id="KW-0472">Membrane</keyword>
<comment type="subcellular location">
    <subcellularLocation>
        <location evidence="1">Cell membrane</location>
        <topology evidence="1">Multi-pass membrane protein</topology>
    </subcellularLocation>
</comment>
<evidence type="ECO:0000313" key="7">
    <source>
        <dbReference type="EMBL" id="MEI4272990.1"/>
    </source>
</evidence>
<keyword evidence="4 6" id="KW-1133">Transmembrane helix</keyword>
<dbReference type="InterPro" id="IPR010343">
    <property type="entry name" value="ArAE_1"/>
</dbReference>
<evidence type="ECO:0000256" key="2">
    <source>
        <dbReference type="ARBA" id="ARBA00022475"/>
    </source>
</evidence>
<accession>A0ABU8DVW4</accession>
<dbReference type="RefSeq" id="WP_336405112.1">
    <property type="nucleotide sequence ID" value="NZ_JBAPLU010000015.1"/>
</dbReference>
<dbReference type="Pfam" id="PF06081">
    <property type="entry name" value="ArAE_1"/>
    <property type="match status" value="1"/>
</dbReference>
<dbReference type="EMBL" id="JBAPLU010000015">
    <property type="protein sequence ID" value="MEI4272990.1"/>
    <property type="molecule type" value="Genomic_DNA"/>
</dbReference>
<feature type="transmembrane region" description="Helical" evidence="6">
    <location>
        <begin position="143"/>
        <end position="166"/>
    </location>
</feature>
<proteinExistence type="predicted"/>
<feature type="transmembrane region" description="Helical" evidence="6">
    <location>
        <begin position="21"/>
        <end position="43"/>
    </location>
</feature>
<comment type="caution">
    <text evidence="7">The sequence shown here is derived from an EMBL/GenBank/DDBJ whole genome shotgun (WGS) entry which is preliminary data.</text>
</comment>
<organism evidence="7 8">
    <name type="scientific">Klenkia sesuvii</name>
    <dbReference type="NCBI Taxonomy" id="3103137"/>
    <lineage>
        <taxon>Bacteria</taxon>
        <taxon>Bacillati</taxon>
        <taxon>Actinomycetota</taxon>
        <taxon>Actinomycetes</taxon>
        <taxon>Geodermatophilales</taxon>
        <taxon>Geodermatophilaceae</taxon>
        <taxon>Klenkia</taxon>
    </lineage>
</organism>
<keyword evidence="2" id="KW-1003">Cell membrane</keyword>
<name>A0ABU8DVW4_9ACTN</name>
<gene>
    <name evidence="7" type="ORF">TEK04_14775</name>
</gene>
<feature type="transmembrane region" description="Helical" evidence="6">
    <location>
        <begin position="90"/>
        <end position="109"/>
    </location>
</feature>
<sequence>MRELVVVLRRPWVQRGIRASLAAALAWQIALLLPATLSDYAYYAPLGAVIAVHPTVADSAGAAWRTVAAMFLGFGLAVVVYELTRDVPNAFTIGLIVALAIVVEQWRLLREQASWVSFAAVLMLTIGTDDPGAYVLRYGGLTLLGAAVGVAVTTVLFPPMMLSVAVERIAATRGLVAAHLLDMADAVRSGTVPDPQDWSRRGEQLGTALDRMRTAETQVERARRANPRAARWQGTALRVREQSRALDRVAVLIDDLTDLVAEFQPHRRGLDRVDDGTGWVLADALTGLAGVVRIPYHDGPGHDARDDAIGAAVGALDRLTQLLRSSAVPDEEGFFALGAVTVGVRRSLRALDAEVRPETVRAPHS</sequence>
<evidence type="ECO:0000313" key="8">
    <source>
        <dbReference type="Proteomes" id="UP001361570"/>
    </source>
</evidence>
<feature type="transmembrane region" description="Helical" evidence="6">
    <location>
        <begin position="115"/>
        <end position="136"/>
    </location>
</feature>
<protein>
    <submittedName>
        <fullName evidence="7">Aromatic acid exporter family protein</fullName>
    </submittedName>
</protein>
<evidence type="ECO:0000256" key="6">
    <source>
        <dbReference type="SAM" id="Phobius"/>
    </source>
</evidence>